<reference evidence="1 2" key="1">
    <citation type="submission" date="2018-06" db="EMBL/GenBank/DDBJ databases">
        <title>Halonotius sp. F13-13 a new haloarchaeeon isolated from a solar saltern from Isla Cristina, Huelva, Spain.</title>
        <authorList>
            <person name="Duran-Viseras A."/>
            <person name="Sanchez-Porro C."/>
            <person name="Ventosa A."/>
        </authorList>
    </citation>
    <scope>NUCLEOTIDE SEQUENCE [LARGE SCALE GENOMIC DNA]</scope>
    <source>
        <strain evidence="1 2">CECT 7525</strain>
    </source>
</reference>
<evidence type="ECO:0000313" key="1">
    <source>
        <dbReference type="EMBL" id="RJX48942.1"/>
    </source>
</evidence>
<dbReference type="Gene3D" id="2.60.40.420">
    <property type="entry name" value="Cupredoxins - blue copper proteins"/>
    <property type="match status" value="1"/>
</dbReference>
<dbReference type="EMBL" id="QMDW01000014">
    <property type="protein sequence ID" value="RJX48942.1"/>
    <property type="molecule type" value="Genomic_DNA"/>
</dbReference>
<keyword evidence="2" id="KW-1185">Reference proteome</keyword>
<dbReference type="InterPro" id="IPR008972">
    <property type="entry name" value="Cupredoxin"/>
</dbReference>
<organism evidence="1 2">
    <name type="scientific">Halonotius pteroides</name>
    <dbReference type="NCBI Taxonomy" id="268735"/>
    <lineage>
        <taxon>Archaea</taxon>
        <taxon>Methanobacteriati</taxon>
        <taxon>Methanobacteriota</taxon>
        <taxon>Stenosarchaea group</taxon>
        <taxon>Halobacteria</taxon>
        <taxon>Halobacteriales</taxon>
        <taxon>Haloferacaceae</taxon>
        <taxon>Halonotius</taxon>
    </lineage>
</organism>
<evidence type="ECO:0000313" key="2">
    <source>
        <dbReference type="Proteomes" id="UP000281564"/>
    </source>
</evidence>
<accession>A0A3A6Q8D8</accession>
<dbReference type="Proteomes" id="UP000281564">
    <property type="component" value="Unassembled WGS sequence"/>
</dbReference>
<dbReference type="AlphaFoldDB" id="A0A3A6Q8D8"/>
<gene>
    <name evidence="1" type="ORF">DP106_10410</name>
</gene>
<name>A0A3A6Q8D8_9EURY</name>
<dbReference type="SUPFAM" id="SSF49503">
    <property type="entry name" value="Cupredoxins"/>
    <property type="match status" value="1"/>
</dbReference>
<proteinExistence type="predicted"/>
<sequence>MSVDSDSGEDATYDDYLSDANGYDGFQADGDKRYGVVRRVHTGRVQIKVGSPTDSGLFANRVGAGSESSGSIENTFLPAAIETAPGTTVEWVWIGDGGRYTVVAKDGSFASGYHTEQGATFTHTFEDNGVTRYHSVSHEEMKGVVDMIN</sequence>
<protein>
    <recommendedName>
        <fullName evidence="3">Halocyanin domain-containing protein</fullName>
    </recommendedName>
</protein>
<evidence type="ECO:0008006" key="3">
    <source>
        <dbReference type="Google" id="ProtNLM"/>
    </source>
</evidence>
<comment type="caution">
    <text evidence="1">The sequence shown here is derived from an EMBL/GenBank/DDBJ whole genome shotgun (WGS) entry which is preliminary data.</text>
</comment>